<accession>A0AAU8MJU4</accession>
<name>A0AAU8MJU4_9CAUD</name>
<sequence length="43" mass="5182">MDLIGLFLLGIPKVRQICRFTKYFNNFYEYLTITLNYVKSTFP</sequence>
<reference evidence="1" key="1">
    <citation type="submission" date="2024-06" db="EMBL/GenBank/DDBJ databases">
        <title>Intestivirid acquisition increases across infancy in a wild primate population.</title>
        <authorList>
            <person name="Schneider-Creas I.A."/>
            <person name="Moya I.L."/>
            <person name="Chiou K.L."/>
            <person name="Baniel A."/>
            <person name="Azanaw Haile A."/>
            <person name="Kebede F."/>
            <person name="Abebe B."/>
            <person name="Snyder-Mackler N."/>
            <person name="Varsani A."/>
        </authorList>
    </citation>
    <scope>NUCLEOTIDE SEQUENCE</scope>
    <source>
        <strain evidence="1">Int_RNL_2018_0288_CRY</strain>
    </source>
</reference>
<dbReference type="EMBL" id="PP965500">
    <property type="protein sequence ID" value="XCO00595.1"/>
    <property type="molecule type" value="Genomic_DNA"/>
</dbReference>
<evidence type="ECO:0000313" key="1">
    <source>
        <dbReference type="EMBL" id="XCO00595.1"/>
    </source>
</evidence>
<organism evidence="1">
    <name type="scientific">Geladintestivirus 2</name>
    <dbReference type="NCBI Taxonomy" id="3233134"/>
    <lineage>
        <taxon>Viruses</taxon>
        <taxon>Duplodnaviria</taxon>
        <taxon>Heunggongvirae</taxon>
        <taxon>Uroviricota</taxon>
        <taxon>Caudoviricetes</taxon>
        <taxon>Crassvirales</taxon>
    </lineage>
</organism>
<protein>
    <submittedName>
        <fullName evidence="1">Uncharacterized protein</fullName>
    </submittedName>
</protein>
<proteinExistence type="predicted"/>